<evidence type="ECO:0008006" key="4">
    <source>
        <dbReference type="Google" id="ProtNLM"/>
    </source>
</evidence>
<dbReference type="PROSITE" id="PS51257">
    <property type="entry name" value="PROKAR_LIPOPROTEIN"/>
    <property type="match status" value="1"/>
</dbReference>
<feature type="chain" id="PRO_5039178925" description="Small secreted protein" evidence="1">
    <location>
        <begin position="21"/>
        <end position="186"/>
    </location>
</feature>
<evidence type="ECO:0000256" key="1">
    <source>
        <dbReference type="SAM" id="SignalP"/>
    </source>
</evidence>
<keyword evidence="3" id="KW-1185">Reference proteome</keyword>
<protein>
    <recommendedName>
        <fullName evidence="4">Small secreted protein</fullName>
    </recommendedName>
</protein>
<dbReference type="EMBL" id="FOKG01000043">
    <property type="protein sequence ID" value="SFB64433.1"/>
    <property type="molecule type" value="Genomic_DNA"/>
</dbReference>
<proteinExistence type="predicted"/>
<sequence>MTRRLLAGAFAALGAAVTLAGCGSEPDAPAGDQVNAAAVSWAEQVCASVGSGGDTLSELPAFNPEQPDATRDGLVTYLESMSAALSDVADTITAAGTPPVEGGGATVEQAMETISTEREALESAKTTLTKAEITDEASFQQAISEVRTAFDELSSADGPLKDLKTNPELNEAIGRASACQGLDTGA</sequence>
<evidence type="ECO:0000313" key="3">
    <source>
        <dbReference type="Proteomes" id="UP000243799"/>
    </source>
</evidence>
<organism evidence="2 3">
    <name type="scientific">Amycolatopsis marina</name>
    <dbReference type="NCBI Taxonomy" id="490629"/>
    <lineage>
        <taxon>Bacteria</taxon>
        <taxon>Bacillati</taxon>
        <taxon>Actinomycetota</taxon>
        <taxon>Actinomycetes</taxon>
        <taxon>Pseudonocardiales</taxon>
        <taxon>Pseudonocardiaceae</taxon>
        <taxon>Amycolatopsis</taxon>
    </lineage>
</organism>
<reference evidence="3" key="1">
    <citation type="submission" date="2016-10" db="EMBL/GenBank/DDBJ databases">
        <authorList>
            <person name="Varghese N."/>
            <person name="Submissions S."/>
        </authorList>
    </citation>
    <scope>NUCLEOTIDE SEQUENCE [LARGE SCALE GENOMIC DNA]</scope>
    <source>
        <strain evidence="3">CGMCC 4.3568</strain>
    </source>
</reference>
<keyword evidence="1" id="KW-0732">Signal</keyword>
<name>A0A1I1CVI7_9PSEU</name>
<accession>A0A1I1CVI7</accession>
<evidence type="ECO:0000313" key="2">
    <source>
        <dbReference type="EMBL" id="SFB64433.1"/>
    </source>
</evidence>
<dbReference type="OrthoDB" id="4202326at2"/>
<dbReference type="AlphaFoldDB" id="A0A1I1CVI7"/>
<dbReference type="RefSeq" id="WP_091679918.1">
    <property type="nucleotide sequence ID" value="NZ_FOKG01000043.1"/>
</dbReference>
<gene>
    <name evidence="2" type="ORF">SAMN05216266_14317</name>
</gene>
<dbReference type="Proteomes" id="UP000243799">
    <property type="component" value="Unassembled WGS sequence"/>
</dbReference>
<feature type="signal peptide" evidence="1">
    <location>
        <begin position="1"/>
        <end position="20"/>
    </location>
</feature>